<proteinExistence type="predicted"/>
<dbReference type="KEGG" id="rhoz:GXP67_02365"/>
<protein>
    <submittedName>
        <fullName evidence="1">Uncharacterized protein</fullName>
    </submittedName>
</protein>
<gene>
    <name evidence="1" type="ORF">GXP67_02365</name>
</gene>
<evidence type="ECO:0000313" key="2">
    <source>
        <dbReference type="Proteomes" id="UP000480178"/>
    </source>
</evidence>
<organism evidence="1 2">
    <name type="scientific">Rhodocytophaga rosea</name>
    <dbReference type="NCBI Taxonomy" id="2704465"/>
    <lineage>
        <taxon>Bacteria</taxon>
        <taxon>Pseudomonadati</taxon>
        <taxon>Bacteroidota</taxon>
        <taxon>Cytophagia</taxon>
        <taxon>Cytophagales</taxon>
        <taxon>Rhodocytophagaceae</taxon>
        <taxon>Rhodocytophaga</taxon>
    </lineage>
</organism>
<name>A0A6C0GCA7_9BACT</name>
<dbReference type="EMBL" id="CP048222">
    <property type="protein sequence ID" value="QHT65586.1"/>
    <property type="molecule type" value="Genomic_DNA"/>
</dbReference>
<dbReference type="Proteomes" id="UP000480178">
    <property type="component" value="Chromosome"/>
</dbReference>
<sequence>MTLIKSTHIRPSTQSNDILHFLQLHPFVKKATRLKDNHFLLVLSISDAATEVFVQLLDATDTLVIEIAPRTLIMKLRFLSAPRQQTVSILSTISPLLSIKFPSTWNIWK</sequence>
<accession>A0A6C0GCA7</accession>
<dbReference type="RefSeq" id="WP_162441668.1">
    <property type="nucleotide sequence ID" value="NZ_CP048222.1"/>
</dbReference>
<evidence type="ECO:0000313" key="1">
    <source>
        <dbReference type="EMBL" id="QHT65586.1"/>
    </source>
</evidence>
<dbReference type="AlphaFoldDB" id="A0A6C0GCA7"/>
<keyword evidence="2" id="KW-1185">Reference proteome</keyword>
<reference evidence="1 2" key="1">
    <citation type="submission" date="2020-01" db="EMBL/GenBank/DDBJ databases">
        <authorList>
            <person name="Kim M.K."/>
        </authorList>
    </citation>
    <scope>NUCLEOTIDE SEQUENCE [LARGE SCALE GENOMIC DNA]</scope>
    <source>
        <strain evidence="1 2">172606-1</strain>
    </source>
</reference>